<dbReference type="GO" id="GO:0005524">
    <property type="term" value="F:ATP binding"/>
    <property type="evidence" value="ECO:0007669"/>
    <property type="project" value="UniProtKB-KW"/>
</dbReference>
<protein>
    <submittedName>
        <fullName evidence="3">ATP-binding protein</fullName>
    </submittedName>
</protein>
<dbReference type="Pfam" id="PF13581">
    <property type="entry name" value="HATPase_c_2"/>
    <property type="match status" value="1"/>
</dbReference>
<organism evidence="3 4">
    <name type="scientific">Streptomyces akebiae</name>
    <dbReference type="NCBI Taxonomy" id="2865673"/>
    <lineage>
        <taxon>Bacteria</taxon>
        <taxon>Bacillati</taxon>
        <taxon>Actinomycetota</taxon>
        <taxon>Actinomycetes</taxon>
        <taxon>Kitasatosporales</taxon>
        <taxon>Streptomycetaceae</taxon>
        <taxon>Streptomyces</taxon>
    </lineage>
</organism>
<keyword evidence="1" id="KW-0723">Serine/threonine-protein kinase</keyword>
<gene>
    <name evidence="3" type="ORF">K1J60_21565</name>
</gene>
<keyword evidence="3" id="KW-0067">ATP-binding</keyword>
<keyword evidence="1" id="KW-0808">Transferase</keyword>
<dbReference type="SUPFAM" id="SSF55874">
    <property type="entry name" value="ATPase domain of HSP90 chaperone/DNA topoisomerase II/histidine kinase"/>
    <property type="match status" value="1"/>
</dbReference>
<dbReference type="InterPro" id="IPR036890">
    <property type="entry name" value="HATPase_C_sf"/>
</dbReference>
<dbReference type="InterPro" id="IPR050267">
    <property type="entry name" value="Anti-sigma-factor_SerPK"/>
</dbReference>
<dbReference type="Proteomes" id="UP000827138">
    <property type="component" value="Chromosome"/>
</dbReference>
<evidence type="ECO:0000256" key="1">
    <source>
        <dbReference type="ARBA" id="ARBA00022527"/>
    </source>
</evidence>
<dbReference type="Gene3D" id="3.30.565.10">
    <property type="entry name" value="Histidine kinase-like ATPase, C-terminal domain"/>
    <property type="match status" value="1"/>
</dbReference>
<dbReference type="EMBL" id="CP080647">
    <property type="protein sequence ID" value="QYX78770.1"/>
    <property type="molecule type" value="Genomic_DNA"/>
</dbReference>
<dbReference type="CDD" id="cd16936">
    <property type="entry name" value="HATPase_RsbW-like"/>
    <property type="match status" value="1"/>
</dbReference>
<evidence type="ECO:0000313" key="4">
    <source>
        <dbReference type="Proteomes" id="UP000827138"/>
    </source>
</evidence>
<keyword evidence="1" id="KW-0418">Kinase</keyword>
<keyword evidence="4" id="KW-1185">Reference proteome</keyword>
<dbReference type="PANTHER" id="PTHR35526">
    <property type="entry name" value="ANTI-SIGMA-F FACTOR RSBW-RELATED"/>
    <property type="match status" value="1"/>
</dbReference>
<feature type="domain" description="Histidine kinase/HSP90-like ATPase" evidence="2">
    <location>
        <begin position="17"/>
        <end position="108"/>
    </location>
</feature>
<evidence type="ECO:0000259" key="2">
    <source>
        <dbReference type="Pfam" id="PF13581"/>
    </source>
</evidence>
<proteinExistence type="predicted"/>
<reference evidence="3 4" key="1">
    <citation type="submission" date="2021-08" db="EMBL/GenBank/DDBJ databases">
        <authorList>
            <person name="Ping M."/>
        </authorList>
    </citation>
    <scope>NUCLEOTIDE SEQUENCE [LARGE SCALE GENOMIC DNA]</scope>
    <source>
        <strain evidence="3 4">MG28</strain>
    </source>
</reference>
<evidence type="ECO:0000313" key="3">
    <source>
        <dbReference type="EMBL" id="QYX78770.1"/>
    </source>
</evidence>
<accession>A0ABX8XSN7</accession>
<keyword evidence="3" id="KW-0547">Nucleotide-binding</keyword>
<sequence>MPSYTLICPPLETSPHIARDFVATVLHALRLDRTLVDDAVLCASELVTNACVHAKGGDGTVLWLAVEEGRLRVVVYDGDENPPVIRELTTETWERSGGRGLYLVDALTEGRWGHGPDIPYGGPTHPVGKAVWFDLPADLPGDQPVDLPVRRRAVL</sequence>
<dbReference type="RefSeq" id="WP_220647634.1">
    <property type="nucleotide sequence ID" value="NZ_CP080647.1"/>
</dbReference>
<dbReference type="PANTHER" id="PTHR35526:SF3">
    <property type="entry name" value="ANTI-SIGMA-F FACTOR RSBW"/>
    <property type="match status" value="1"/>
</dbReference>
<name>A0ABX8XSN7_9ACTN</name>
<dbReference type="InterPro" id="IPR003594">
    <property type="entry name" value="HATPase_dom"/>
</dbReference>